<evidence type="ECO:0000256" key="2">
    <source>
        <dbReference type="ARBA" id="ARBA00022729"/>
    </source>
</evidence>
<evidence type="ECO:0000259" key="5">
    <source>
        <dbReference type="Pfam" id="PF14380"/>
    </source>
</evidence>
<evidence type="ECO:0000256" key="1">
    <source>
        <dbReference type="ARBA" id="ARBA00004167"/>
    </source>
</evidence>
<dbReference type="GO" id="GO:0016020">
    <property type="term" value="C:membrane"/>
    <property type="evidence" value="ECO:0007669"/>
    <property type="project" value="UniProtKB-SubCell"/>
</dbReference>
<proteinExistence type="predicted"/>
<dbReference type="Pfam" id="PF13947">
    <property type="entry name" value="GUB_WAK_bind"/>
    <property type="match status" value="1"/>
</dbReference>
<keyword evidence="2" id="KW-0732">Signal</keyword>
<dbReference type="GO" id="GO:0030247">
    <property type="term" value="F:polysaccharide binding"/>
    <property type="evidence" value="ECO:0007669"/>
    <property type="project" value="InterPro"/>
</dbReference>
<comment type="subcellular location">
    <subcellularLocation>
        <location evidence="1">Membrane</location>
        <topology evidence="1">Single-pass membrane protein</topology>
    </subcellularLocation>
</comment>
<name>A0A7J6WUM1_THATH</name>
<evidence type="ECO:0000313" key="6">
    <source>
        <dbReference type="EMBL" id="KAF5200743.1"/>
    </source>
</evidence>
<gene>
    <name evidence="6" type="ORF">FRX31_009670</name>
</gene>
<sequence length="243" mass="27563">MNIFFSNLPVSLSVDDPRYIDCARTSVCGDIKSITYPFWGIDRAEHCGHPDFKLKCQNDLLEIEIQSQNYRVISMNTSDRILRIATMSYCTSLSISGDYHLFYYYTPTTQSLTLFNNCPLVQGLNTTDKFNCSINANATNNYFWIDYTPETAPFPNLIQCQVKITVPVLRHLVNLTLHGFNKSSLSLDEVLRMGFDVEYVMDVSECKSCKSSGGECGYDVKAGQPTCFCRDSRQYQGRCSTQP</sequence>
<reference evidence="6 7" key="1">
    <citation type="submission" date="2020-06" db="EMBL/GenBank/DDBJ databases">
        <title>Transcriptomic and genomic resources for Thalictrum thalictroides and T. hernandezii: Facilitating candidate gene discovery in an emerging model plant lineage.</title>
        <authorList>
            <person name="Arias T."/>
            <person name="Riano-Pachon D.M."/>
            <person name="Di Stilio V.S."/>
        </authorList>
    </citation>
    <scope>NUCLEOTIDE SEQUENCE [LARGE SCALE GENOMIC DNA]</scope>
    <source>
        <strain evidence="7">cv. WT478/WT964</strain>
        <tissue evidence="6">Leaves</tissue>
    </source>
</reference>
<dbReference type="PANTHER" id="PTHR33138:SF72">
    <property type="entry name" value="WALL-ASSOCIATED RECEPTOR KINASE CARBOXY-TERMINAL PROTEIN"/>
    <property type="match status" value="1"/>
</dbReference>
<dbReference type="Pfam" id="PF14380">
    <property type="entry name" value="WAK_assoc"/>
    <property type="match status" value="1"/>
</dbReference>
<dbReference type="AlphaFoldDB" id="A0A7J6WUM1"/>
<keyword evidence="3" id="KW-0325">Glycoprotein</keyword>
<evidence type="ECO:0000313" key="7">
    <source>
        <dbReference type="Proteomes" id="UP000554482"/>
    </source>
</evidence>
<feature type="non-terminal residue" evidence="6">
    <location>
        <position position="243"/>
    </location>
</feature>
<protein>
    <submittedName>
        <fullName evidence="6">Leaf rust 10 disease-resistance locus receptor-like protein kinase</fullName>
    </submittedName>
</protein>
<accession>A0A7J6WUM1</accession>
<comment type="caution">
    <text evidence="6">The sequence shown here is derived from an EMBL/GenBank/DDBJ whole genome shotgun (WGS) entry which is preliminary data.</text>
</comment>
<keyword evidence="6" id="KW-0675">Receptor</keyword>
<dbReference type="EMBL" id="JABWDY010010347">
    <property type="protein sequence ID" value="KAF5200743.1"/>
    <property type="molecule type" value="Genomic_DNA"/>
</dbReference>
<dbReference type="PANTHER" id="PTHR33138">
    <property type="entry name" value="OS01G0690200 PROTEIN"/>
    <property type="match status" value="1"/>
</dbReference>
<feature type="domain" description="Wall-associated receptor kinase C-terminal" evidence="5">
    <location>
        <begin position="131"/>
        <end position="231"/>
    </location>
</feature>
<dbReference type="OrthoDB" id="4062651at2759"/>
<organism evidence="6 7">
    <name type="scientific">Thalictrum thalictroides</name>
    <name type="common">Rue-anemone</name>
    <name type="synonym">Anemone thalictroides</name>
    <dbReference type="NCBI Taxonomy" id="46969"/>
    <lineage>
        <taxon>Eukaryota</taxon>
        <taxon>Viridiplantae</taxon>
        <taxon>Streptophyta</taxon>
        <taxon>Embryophyta</taxon>
        <taxon>Tracheophyta</taxon>
        <taxon>Spermatophyta</taxon>
        <taxon>Magnoliopsida</taxon>
        <taxon>Ranunculales</taxon>
        <taxon>Ranunculaceae</taxon>
        <taxon>Thalictroideae</taxon>
        <taxon>Thalictrum</taxon>
    </lineage>
</organism>
<evidence type="ECO:0000259" key="4">
    <source>
        <dbReference type="Pfam" id="PF13947"/>
    </source>
</evidence>
<dbReference type="Proteomes" id="UP000554482">
    <property type="component" value="Unassembled WGS sequence"/>
</dbReference>
<dbReference type="GO" id="GO:0016301">
    <property type="term" value="F:kinase activity"/>
    <property type="evidence" value="ECO:0007669"/>
    <property type="project" value="UniProtKB-KW"/>
</dbReference>
<keyword evidence="7" id="KW-1185">Reference proteome</keyword>
<dbReference type="InterPro" id="IPR032872">
    <property type="entry name" value="WAK_assoc_C"/>
</dbReference>
<dbReference type="InterPro" id="IPR025287">
    <property type="entry name" value="WAK_GUB"/>
</dbReference>
<feature type="domain" description="Wall-associated receptor kinase galacturonan-binding" evidence="4">
    <location>
        <begin position="22"/>
        <end position="85"/>
    </location>
</feature>
<keyword evidence="6" id="KW-0808">Transferase</keyword>
<evidence type="ECO:0000256" key="3">
    <source>
        <dbReference type="ARBA" id="ARBA00023180"/>
    </source>
</evidence>
<keyword evidence="6" id="KW-0418">Kinase</keyword>